<evidence type="ECO:0000313" key="2">
    <source>
        <dbReference type="EMBL" id="CUX03251.1"/>
    </source>
</evidence>
<dbReference type="Gene3D" id="3.40.50.1820">
    <property type="entry name" value="alpha/beta hydrolase"/>
    <property type="match status" value="1"/>
</dbReference>
<dbReference type="PANTHER" id="PTHR43433:SF5">
    <property type="entry name" value="AB HYDROLASE-1 DOMAIN-CONTAINING PROTEIN"/>
    <property type="match status" value="1"/>
</dbReference>
<dbReference type="InterPro" id="IPR050471">
    <property type="entry name" value="AB_hydrolase"/>
</dbReference>
<name>A0A9W5F3R4_9HYPH</name>
<dbReference type="AlphaFoldDB" id="A0A9W5F3R4"/>
<dbReference type="InterPro" id="IPR000073">
    <property type="entry name" value="AB_hydrolase_1"/>
</dbReference>
<dbReference type="PRINTS" id="PR00111">
    <property type="entry name" value="ABHYDROLASE"/>
</dbReference>
<dbReference type="SUPFAM" id="SSF53474">
    <property type="entry name" value="alpha/beta-Hydrolases"/>
    <property type="match status" value="1"/>
</dbReference>
<proteinExistence type="predicted"/>
<dbReference type="RefSeq" id="WP_080823613.1">
    <property type="nucleotide sequence ID" value="NZ_LT009721.1"/>
</dbReference>
<dbReference type="InterPro" id="IPR029058">
    <property type="entry name" value="AB_hydrolase_fold"/>
</dbReference>
<dbReference type="Pfam" id="PF00561">
    <property type="entry name" value="Abhydrolase_1"/>
    <property type="match status" value="1"/>
</dbReference>
<feature type="domain" description="AB hydrolase-1" evidence="1">
    <location>
        <begin position="29"/>
        <end position="258"/>
    </location>
</feature>
<sequence>MFSSKYNDGIETSHGRLAIRLDGPQGGIPLLLLQRFRGTMDDWDPAFIVAVARDRRIIRFDSAGVGRSNGTVPATIGGMAAIAADVVAVLGLSQVDVLGWSLGGAAGLEFALNFPHLVRRLIVAGSSPGPVADGPQQHPRVPHVMTKSENDEDDFLFLFYPSSECATAAGRASLARIRSQPDCGPATSPLALMMQVKAMSSWPGILHRASELRLPILVANGAHDVMIPAYRSYVLSQQAPNAKLMLYPDAGHAFLFQGARTRAVRNRTLRANRLRTYATRRSPAGIRSDRNPFGI</sequence>
<evidence type="ECO:0000259" key="1">
    <source>
        <dbReference type="Pfam" id="PF00561"/>
    </source>
</evidence>
<accession>A0A9W5F3R4</accession>
<reference evidence="2 3" key="1">
    <citation type="submission" date="2016-01" db="EMBL/GenBank/DDBJ databases">
        <authorList>
            <person name="Regsiter A."/>
            <person name="william w."/>
        </authorList>
    </citation>
    <scope>NUCLEOTIDE SEQUENCE [LARGE SCALE GENOMIC DNA]</scope>
    <source>
        <strain evidence="2 3">CFBP 5494</strain>
    </source>
</reference>
<evidence type="ECO:0000313" key="3">
    <source>
        <dbReference type="Proteomes" id="UP000191933"/>
    </source>
</evidence>
<gene>
    <name evidence="2" type="ORF">AGR2A_pb10058</name>
</gene>
<dbReference type="EMBL" id="FBVY01000047">
    <property type="protein sequence ID" value="CUX03251.1"/>
    <property type="molecule type" value="Genomic_DNA"/>
</dbReference>
<comment type="caution">
    <text evidence="2">The sequence shown here is derived from an EMBL/GenBank/DDBJ whole genome shotgun (WGS) entry which is preliminary data.</text>
</comment>
<dbReference type="PANTHER" id="PTHR43433">
    <property type="entry name" value="HYDROLASE, ALPHA/BETA FOLD FAMILY PROTEIN"/>
    <property type="match status" value="1"/>
</dbReference>
<organism evidence="2 3">
    <name type="scientific">Agrobacterium genomosp. 2 str. CFBP 5494</name>
    <dbReference type="NCBI Taxonomy" id="1183436"/>
    <lineage>
        <taxon>Bacteria</taxon>
        <taxon>Pseudomonadati</taxon>
        <taxon>Pseudomonadota</taxon>
        <taxon>Alphaproteobacteria</taxon>
        <taxon>Hyphomicrobiales</taxon>
        <taxon>Rhizobiaceae</taxon>
        <taxon>Rhizobium/Agrobacterium group</taxon>
        <taxon>Agrobacterium</taxon>
        <taxon>Agrobacterium tumefaciens complex</taxon>
    </lineage>
</organism>
<keyword evidence="3" id="KW-1185">Reference proteome</keyword>
<dbReference type="Proteomes" id="UP000191933">
    <property type="component" value="Unassembled WGS sequence"/>
</dbReference>
<protein>
    <recommendedName>
        <fullName evidence="1">AB hydrolase-1 domain-containing protein</fullName>
    </recommendedName>
</protein>